<keyword evidence="5 8" id="KW-1133">Transmembrane helix</keyword>
<sequence length="115" mass="11709">MTRWLLLVGAVLSEVAATLALKAALDEPGWYVLVGTGYVAAFALLAAVLRRGTPVGVAYGVWAALGVLLTALAAAVVFGERLSPAVLAGLVLVVAGVLCVELGSRRPAPEQEGRG</sequence>
<evidence type="ECO:0000256" key="7">
    <source>
        <dbReference type="RuleBase" id="RU003942"/>
    </source>
</evidence>
<reference evidence="10" key="1">
    <citation type="submission" date="2015-12" db="EMBL/GenBank/DDBJ databases">
        <authorList>
            <person name="Nair G.R."/>
            <person name="Kaur G."/>
            <person name="Mayilraj S."/>
        </authorList>
    </citation>
    <scope>NUCLEOTIDE SEQUENCE [LARGE SCALE GENOMIC DNA]</scope>
    <source>
        <strain evidence="10">CD08_4</strain>
    </source>
</reference>
<dbReference type="GO" id="GO:0031460">
    <property type="term" value="P:glycine betaine transport"/>
    <property type="evidence" value="ECO:0007669"/>
    <property type="project" value="TreeGrafter"/>
</dbReference>
<dbReference type="SUPFAM" id="SSF103481">
    <property type="entry name" value="Multidrug resistance efflux transporter EmrE"/>
    <property type="match status" value="1"/>
</dbReference>
<keyword evidence="4 7" id="KW-0812">Transmembrane</keyword>
<proteinExistence type="inferred from homology"/>
<evidence type="ECO:0000313" key="9">
    <source>
        <dbReference type="EMBL" id="KUG56584.1"/>
    </source>
</evidence>
<dbReference type="Proteomes" id="UP000053512">
    <property type="component" value="Unassembled WGS sequence"/>
</dbReference>
<keyword evidence="3" id="KW-1003">Cell membrane</keyword>
<dbReference type="InterPro" id="IPR000390">
    <property type="entry name" value="Small_drug/metabolite_transptr"/>
</dbReference>
<accession>A0A0W8IAD2</accession>
<evidence type="ECO:0000256" key="1">
    <source>
        <dbReference type="ARBA" id="ARBA00004651"/>
    </source>
</evidence>
<gene>
    <name evidence="9" type="ORF">AVL61_05860</name>
</gene>
<protein>
    <submittedName>
        <fullName evidence="9">Cation transporter</fullName>
    </submittedName>
</protein>
<comment type="similarity">
    <text evidence="7">Belongs to the drug/metabolite transporter (DMT) superfamily. Small multidrug resistance (SMR) (TC 2.A.7.1) family.</text>
</comment>
<dbReference type="Pfam" id="PF00893">
    <property type="entry name" value="Multi_Drug_Res"/>
    <property type="match status" value="1"/>
</dbReference>
<comment type="caution">
    <text evidence="9">The sequence shown here is derived from an EMBL/GenBank/DDBJ whole genome shotgun (WGS) entry which is preliminary data.</text>
</comment>
<dbReference type="STRING" id="136273.GY22_10120"/>
<dbReference type="InterPro" id="IPR045324">
    <property type="entry name" value="Small_multidrug_res"/>
</dbReference>
<evidence type="ECO:0000256" key="5">
    <source>
        <dbReference type="ARBA" id="ARBA00022989"/>
    </source>
</evidence>
<organism evidence="9 10">
    <name type="scientific">Kocuria rosea subsp. polaris</name>
    <dbReference type="NCBI Taxonomy" id="136273"/>
    <lineage>
        <taxon>Bacteria</taxon>
        <taxon>Bacillati</taxon>
        <taxon>Actinomycetota</taxon>
        <taxon>Actinomycetes</taxon>
        <taxon>Micrococcales</taxon>
        <taxon>Micrococcaceae</taxon>
        <taxon>Kocuria</taxon>
    </lineage>
</organism>
<dbReference type="Gene3D" id="1.10.3730.20">
    <property type="match status" value="1"/>
</dbReference>
<comment type="subcellular location">
    <subcellularLocation>
        <location evidence="1 7">Cell membrane</location>
        <topology evidence="1 7">Multi-pass membrane protein</topology>
    </subcellularLocation>
</comment>
<dbReference type="InterPro" id="IPR037185">
    <property type="entry name" value="EmrE-like"/>
</dbReference>
<feature type="transmembrane region" description="Helical" evidence="8">
    <location>
        <begin position="85"/>
        <end position="104"/>
    </location>
</feature>
<dbReference type="GO" id="GO:0015297">
    <property type="term" value="F:antiporter activity"/>
    <property type="evidence" value="ECO:0007669"/>
    <property type="project" value="TreeGrafter"/>
</dbReference>
<evidence type="ECO:0000313" key="10">
    <source>
        <dbReference type="Proteomes" id="UP000053512"/>
    </source>
</evidence>
<dbReference type="GO" id="GO:0015199">
    <property type="term" value="F:amino-acid betaine transmembrane transporter activity"/>
    <property type="evidence" value="ECO:0007669"/>
    <property type="project" value="TreeGrafter"/>
</dbReference>
<evidence type="ECO:0000256" key="4">
    <source>
        <dbReference type="ARBA" id="ARBA00022692"/>
    </source>
</evidence>
<feature type="transmembrane region" description="Helical" evidence="8">
    <location>
        <begin position="30"/>
        <end position="49"/>
    </location>
</feature>
<name>A0A0W8IAD2_KOCRO</name>
<feature type="transmembrane region" description="Helical" evidence="8">
    <location>
        <begin position="56"/>
        <end position="79"/>
    </location>
</feature>
<dbReference type="AlphaFoldDB" id="A0A0W8IAD2"/>
<keyword evidence="6 8" id="KW-0472">Membrane</keyword>
<dbReference type="PANTHER" id="PTHR30561">
    <property type="entry name" value="SMR FAMILY PROTON-DEPENDENT DRUG EFFLUX TRANSPORTER SUGE"/>
    <property type="match status" value="1"/>
</dbReference>
<dbReference type="RefSeq" id="WP_058874333.1">
    <property type="nucleotide sequence ID" value="NZ_LQBK01000022.1"/>
</dbReference>
<evidence type="ECO:0000256" key="3">
    <source>
        <dbReference type="ARBA" id="ARBA00022475"/>
    </source>
</evidence>
<keyword evidence="2" id="KW-0813">Transport</keyword>
<evidence type="ECO:0000256" key="2">
    <source>
        <dbReference type="ARBA" id="ARBA00022448"/>
    </source>
</evidence>
<dbReference type="OrthoDB" id="3175079at2"/>
<dbReference type="EMBL" id="LQBK01000022">
    <property type="protein sequence ID" value="KUG56584.1"/>
    <property type="molecule type" value="Genomic_DNA"/>
</dbReference>
<evidence type="ECO:0000256" key="6">
    <source>
        <dbReference type="ARBA" id="ARBA00023136"/>
    </source>
</evidence>
<dbReference type="GO" id="GO:0015220">
    <property type="term" value="F:choline transmembrane transporter activity"/>
    <property type="evidence" value="ECO:0007669"/>
    <property type="project" value="TreeGrafter"/>
</dbReference>
<evidence type="ECO:0000256" key="8">
    <source>
        <dbReference type="SAM" id="Phobius"/>
    </source>
</evidence>
<dbReference type="PANTHER" id="PTHR30561:SF1">
    <property type="entry name" value="MULTIDRUG TRANSPORTER EMRE"/>
    <property type="match status" value="1"/>
</dbReference>
<dbReference type="GO" id="GO:0005886">
    <property type="term" value="C:plasma membrane"/>
    <property type="evidence" value="ECO:0007669"/>
    <property type="project" value="UniProtKB-SubCell"/>
</dbReference>